<feature type="transmembrane region" description="Helical" evidence="2">
    <location>
        <begin position="20"/>
        <end position="41"/>
    </location>
</feature>
<evidence type="ECO:0000256" key="1">
    <source>
        <dbReference type="SAM" id="MobiDB-lite"/>
    </source>
</evidence>
<keyword evidence="2" id="KW-1133">Transmembrane helix</keyword>
<evidence type="ECO:0008006" key="5">
    <source>
        <dbReference type="Google" id="ProtNLM"/>
    </source>
</evidence>
<feature type="transmembrane region" description="Helical" evidence="2">
    <location>
        <begin position="47"/>
        <end position="65"/>
    </location>
</feature>
<keyword evidence="2" id="KW-0472">Membrane</keyword>
<dbReference type="EMBL" id="JAASRN010000002">
    <property type="protein sequence ID" value="NIK74317.1"/>
    <property type="molecule type" value="Genomic_DNA"/>
</dbReference>
<evidence type="ECO:0000256" key="2">
    <source>
        <dbReference type="SAM" id="Phobius"/>
    </source>
</evidence>
<comment type="caution">
    <text evidence="3">The sequence shown here is derived from an EMBL/GenBank/DDBJ whole genome shotgun (WGS) entry which is preliminary data.</text>
</comment>
<protein>
    <recommendedName>
        <fullName evidence="5">DUF4175 domain-containing protein</fullName>
    </recommendedName>
</protein>
<gene>
    <name evidence="3" type="ORF">FHS56_001830</name>
</gene>
<dbReference type="RefSeq" id="WP_166919871.1">
    <property type="nucleotide sequence ID" value="NZ_JAASRN010000002.1"/>
</dbReference>
<keyword evidence="4" id="KW-1185">Reference proteome</keyword>
<reference evidence="3 4" key="1">
    <citation type="submission" date="2020-03" db="EMBL/GenBank/DDBJ databases">
        <title>Genomic Encyclopedia of Type Strains, Phase IV (KMG-IV): sequencing the most valuable type-strain genomes for metagenomic binning, comparative biology and taxonomic classification.</title>
        <authorList>
            <person name="Goeker M."/>
        </authorList>
    </citation>
    <scope>NUCLEOTIDE SEQUENCE [LARGE SCALE GENOMIC DNA]</scope>
    <source>
        <strain evidence="3 4">DSM 5718</strain>
    </source>
</reference>
<dbReference type="AlphaFoldDB" id="A0A846MSU4"/>
<proteinExistence type="predicted"/>
<organism evidence="3 4">
    <name type="scientific">Thermonema lapsum</name>
    <dbReference type="NCBI Taxonomy" id="28195"/>
    <lineage>
        <taxon>Bacteria</taxon>
        <taxon>Pseudomonadati</taxon>
        <taxon>Bacteroidota</taxon>
        <taxon>Cytophagia</taxon>
        <taxon>Cytophagales</taxon>
        <taxon>Thermonemataceae</taxon>
        <taxon>Thermonema</taxon>
    </lineage>
</organism>
<dbReference type="Proteomes" id="UP000537126">
    <property type="component" value="Unassembled WGS sequence"/>
</dbReference>
<feature type="region of interest" description="Disordered" evidence="1">
    <location>
        <begin position="477"/>
        <end position="505"/>
    </location>
</feature>
<evidence type="ECO:0000313" key="3">
    <source>
        <dbReference type="EMBL" id="NIK74317.1"/>
    </source>
</evidence>
<sequence>MSKEVRDKLQYLRQRRLLRYCMHALGWTLSITGGAAAWAYALEVPTGYWLVGIAALALIAFAGAYPPKKYLSYRALIEELHKTYPFLEYSLHFLLLPNRTPYYHLLLERIQPRVQAIDTLPYPRSRYGVALWSGVCLLSLLIVWSMHEPLALKKKSFSLQESATISSQRGDLSVATEWVVFPPAYTGKLLTRETQANFQVVEGSDLHLKVSLSDSVQAAYLLFNFTDSLPLRANTAKHYTLRWRPAKSGLYQLHLLYHDSLYVALTRQITIRPDSMPRGRWVAPAHTDVFVPYTPQALPIYRWSLEAFDDFGIESIQATLTIVRGSGEQLSFYEKTLPLAVTVMSKRHQRALLELRPLAWGATWGDELFVSVWIRDNKKPNAQIAQLPVLRLMLEDTTTQWLSAEGLGVGMNRLPEYFRSQRQIIIDTEELLKKSKHLTDSLFRWQAQNIAFDQKALRMRYGKFLGEEDYLTPAAVHAPHEEKEEGDSGEEHHEHEKEVHEHAHTPMQEPHDNLLHEYLHLHDLSEINTFLDPATRDTLKKALAAMWESEKYLRLAKPRQALPFQYEALKYLKMVQQKSRVYVRKSGVELPPLSEEYRLSKADEVPQKPHGRIVSPSQAVPSYDALVQLWQSLWLSSLTGKPLSTMEAQALWKTVLQLPLIEEQQMKLLGKIDELRQNPTCSDCKQYLLKQLFLLLRQPALPQRPLSRVLQVP</sequence>
<evidence type="ECO:0000313" key="4">
    <source>
        <dbReference type="Proteomes" id="UP000537126"/>
    </source>
</evidence>
<name>A0A846MSU4_9BACT</name>
<keyword evidence="2" id="KW-0812">Transmembrane</keyword>
<feature type="compositionally biased region" description="Basic and acidic residues" evidence="1">
    <location>
        <begin position="489"/>
        <end position="505"/>
    </location>
</feature>
<feature type="transmembrane region" description="Helical" evidence="2">
    <location>
        <begin position="129"/>
        <end position="147"/>
    </location>
</feature>
<accession>A0A846MSU4</accession>